<evidence type="ECO:0000256" key="1">
    <source>
        <dbReference type="SAM" id="MobiDB-lite"/>
    </source>
</evidence>
<name>A0A5C2SPX5_9APHY</name>
<feature type="compositionally biased region" description="Polar residues" evidence="1">
    <location>
        <begin position="31"/>
        <end position="42"/>
    </location>
</feature>
<feature type="region of interest" description="Disordered" evidence="1">
    <location>
        <begin position="136"/>
        <end position="180"/>
    </location>
</feature>
<sequence>MTATRTRPHFPRSFSSGYNADDKYELVHGLQRTQSMPASYPSTRPWGQRKRAITGPIKPAPKPPLTRAHSERASTTPSSAALEGRSAHHRCGGGVAMRRDGFGVGGPHGHQRPGLRRSPPAVHRFEWRSGGLVICPPAGPSLSDVMEDENSDASDDDEVEEEEEEYTFLPPGLSSPVPRDRETGLLRTSSIDITLPSRFPMNVMEDENSDASDEEEEPNPYARYTFLPPGLSSPVSRNRETGPLRTPSVDITLPSSSPMTRRTSSLLSATAIRPSLSRMGLHIHDHRLDHGPGGNADEDAFLRTPGPLLTPTPRGYSGLTMDTMGAPTLSRFNSFSSRRL</sequence>
<protein>
    <submittedName>
        <fullName evidence="2">Uncharacterized protein</fullName>
    </submittedName>
</protein>
<organism evidence="2 3">
    <name type="scientific">Lentinus tigrinus ALCF2SS1-6</name>
    <dbReference type="NCBI Taxonomy" id="1328759"/>
    <lineage>
        <taxon>Eukaryota</taxon>
        <taxon>Fungi</taxon>
        <taxon>Dikarya</taxon>
        <taxon>Basidiomycota</taxon>
        <taxon>Agaricomycotina</taxon>
        <taxon>Agaricomycetes</taxon>
        <taxon>Polyporales</taxon>
        <taxon>Polyporaceae</taxon>
        <taxon>Lentinus</taxon>
    </lineage>
</organism>
<reference evidence="2" key="1">
    <citation type="journal article" date="2018" name="Genome Biol. Evol.">
        <title>Genomics and development of Lentinus tigrinus, a white-rot wood-decaying mushroom with dimorphic fruiting bodies.</title>
        <authorList>
            <person name="Wu B."/>
            <person name="Xu Z."/>
            <person name="Knudson A."/>
            <person name="Carlson A."/>
            <person name="Chen N."/>
            <person name="Kovaka S."/>
            <person name="LaButti K."/>
            <person name="Lipzen A."/>
            <person name="Pennachio C."/>
            <person name="Riley R."/>
            <person name="Schakwitz W."/>
            <person name="Umezawa K."/>
            <person name="Ohm R.A."/>
            <person name="Grigoriev I.V."/>
            <person name="Nagy L.G."/>
            <person name="Gibbons J."/>
            <person name="Hibbett D."/>
        </authorList>
    </citation>
    <scope>NUCLEOTIDE SEQUENCE [LARGE SCALE GENOMIC DNA]</scope>
    <source>
        <strain evidence="2">ALCF2SS1-6</strain>
    </source>
</reference>
<accession>A0A5C2SPX5</accession>
<feature type="compositionally biased region" description="Acidic residues" evidence="1">
    <location>
        <begin position="145"/>
        <end position="166"/>
    </location>
</feature>
<evidence type="ECO:0000313" key="2">
    <source>
        <dbReference type="EMBL" id="RPD65903.1"/>
    </source>
</evidence>
<dbReference type="EMBL" id="ML122251">
    <property type="protein sequence ID" value="RPD65903.1"/>
    <property type="molecule type" value="Genomic_DNA"/>
</dbReference>
<evidence type="ECO:0000313" key="3">
    <source>
        <dbReference type="Proteomes" id="UP000313359"/>
    </source>
</evidence>
<feature type="region of interest" description="Disordered" evidence="1">
    <location>
        <begin position="225"/>
        <end position="264"/>
    </location>
</feature>
<dbReference type="AlphaFoldDB" id="A0A5C2SPX5"/>
<feature type="region of interest" description="Disordered" evidence="1">
    <location>
        <begin position="31"/>
        <end position="86"/>
    </location>
</feature>
<dbReference type="Proteomes" id="UP000313359">
    <property type="component" value="Unassembled WGS sequence"/>
</dbReference>
<gene>
    <name evidence="2" type="ORF">L227DRAFT_559535</name>
</gene>
<keyword evidence="3" id="KW-1185">Reference proteome</keyword>
<dbReference type="OrthoDB" id="2752951at2759"/>
<proteinExistence type="predicted"/>
<feature type="compositionally biased region" description="Low complexity" evidence="1">
    <location>
        <begin position="252"/>
        <end position="264"/>
    </location>
</feature>